<gene>
    <name evidence="2" type="ORF">NJ959_15775</name>
</gene>
<evidence type="ECO:0000313" key="3">
    <source>
        <dbReference type="Proteomes" id="UP001204953"/>
    </source>
</evidence>
<name>A0AAE3GT88_9CYAN</name>
<protein>
    <submittedName>
        <fullName evidence="2">Uma2 family endonuclease</fullName>
    </submittedName>
</protein>
<dbReference type="InterPro" id="IPR011335">
    <property type="entry name" value="Restrct_endonuc-II-like"/>
</dbReference>
<proteinExistence type="predicted"/>
<dbReference type="CDD" id="cd06260">
    <property type="entry name" value="DUF820-like"/>
    <property type="match status" value="1"/>
</dbReference>
<dbReference type="InterPro" id="IPR012296">
    <property type="entry name" value="Nuclease_put_TT1808"/>
</dbReference>
<sequence>MTITTVTPSLENSPLVLRLEPIINLTDDQFFEFCQINRELRIERTANRELLIMSPTGSETGNRNFKLTVQLGIWVERDGTGIGFDSSSGFKLPNGAERSPDAAWIKLERWNALTSEQQGKFAPICPDFVVELRSDCDNLAPLKTKMEEYIDNGASLGFLIDRKNRDVYIYLPGVGVECLKNPATVSGDPVLPGFVLDLSNIW</sequence>
<dbReference type="InterPro" id="IPR008538">
    <property type="entry name" value="Uma2"/>
</dbReference>
<dbReference type="RefSeq" id="WP_254012668.1">
    <property type="nucleotide sequence ID" value="NZ_JAMZMM010000151.1"/>
</dbReference>
<dbReference type="GO" id="GO:0004519">
    <property type="term" value="F:endonuclease activity"/>
    <property type="evidence" value="ECO:0007669"/>
    <property type="project" value="UniProtKB-KW"/>
</dbReference>
<dbReference type="PANTHER" id="PTHR34107:SF7">
    <property type="entry name" value="SLR2092 PROTEIN"/>
    <property type="match status" value="1"/>
</dbReference>
<dbReference type="AlphaFoldDB" id="A0AAE3GT88"/>
<organism evidence="2 3">
    <name type="scientific">Limnofasciculus baicalensis BBK-W-15</name>
    <dbReference type="NCBI Taxonomy" id="2699891"/>
    <lineage>
        <taxon>Bacteria</taxon>
        <taxon>Bacillati</taxon>
        <taxon>Cyanobacteriota</taxon>
        <taxon>Cyanophyceae</taxon>
        <taxon>Coleofasciculales</taxon>
        <taxon>Coleofasciculaceae</taxon>
        <taxon>Limnofasciculus</taxon>
        <taxon>Limnofasciculus baicalensis</taxon>
    </lineage>
</organism>
<dbReference type="EMBL" id="JAMZMM010000151">
    <property type="protein sequence ID" value="MCP2729894.1"/>
    <property type="molecule type" value="Genomic_DNA"/>
</dbReference>
<comment type="caution">
    <text evidence="2">The sequence shown here is derived from an EMBL/GenBank/DDBJ whole genome shotgun (WGS) entry which is preliminary data.</text>
</comment>
<keyword evidence="2" id="KW-0255">Endonuclease</keyword>
<dbReference type="SUPFAM" id="SSF52980">
    <property type="entry name" value="Restriction endonuclease-like"/>
    <property type="match status" value="1"/>
</dbReference>
<evidence type="ECO:0000259" key="1">
    <source>
        <dbReference type="Pfam" id="PF05685"/>
    </source>
</evidence>
<reference evidence="2" key="1">
    <citation type="submission" date="2022-06" db="EMBL/GenBank/DDBJ databases">
        <title>New cyanobacteria of genus Symplocastrum in benthos of Lake Baikal.</title>
        <authorList>
            <person name="Sorokovikova E."/>
            <person name="Tikhonova I."/>
            <person name="Krasnopeev A."/>
            <person name="Evseev P."/>
            <person name="Gladkikh A."/>
            <person name="Belykh O."/>
        </authorList>
    </citation>
    <scope>NUCLEOTIDE SEQUENCE</scope>
    <source>
        <strain evidence="2">BBK-W-15</strain>
    </source>
</reference>
<dbReference type="Proteomes" id="UP001204953">
    <property type="component" value="Unassembled WGS sequence"/>
</dbReference>
<dbReference type="Pfam" id="PF05685">
    <property type="entry name" value="Uma2"/>
    <property type="match status" value="1"/>
</dbReference>
<dbReference type="PANTHER" id="PTHR34107">
    <property type="entry name" value="SLL0198 PROTEIN-RELATED"/>
    <property type="match status" value="1"/>
</dbReference>
<evidence type="ECO:0000313" key="2">
    <source>
        <dbReference type="EMBL" id="MCP2729894.1"/>
    </source>
</evidence>
<keyword evidence="3" id="KW-1185">Reference proteome</keyword>
<accession>A0AAE3GT88</accession>
<keyword evidence="2" id="KW-0540">Nuclease</keyword>
<feature type="domain" description="Putative restriction endonuclease" evidence="1">
    <location>
        <begin position="28"/>
        <end position="198"/>
    </location>
</feature>
<dbReference type="Gene3D" id="3.90.1570.10">
    <property type="entry name" value="tt1808, chain A"/>
    <property type="match status" value="1"/>
</dbReference>
<keyword evidence="2" id="KW-0378">Hydrolase</keyword>